<keyword evidence="2" id="KW-1185">Reference proteome</keyword>
<name>A0ABN7V058_GIGMA</name>
<evidence type="ECO:0000313" key="2">
    <source>
        <dbReference type="Proteomes" id="UP000789901"/>
    </source>
</evidence>
<comment type="caution">
    <text evidence="1">The sequence shown here is derived from an EMBL/GenBank/DDBJ whole genome shotgun (WGS) entry which is preliminary data.</text>
</comment>
<dbReference type="CDD" id="cd02440">
    <property type="entry name" value="AdoMet_MTases"/>
    <property type="match status" value="1"/>
</dbReference>
<dbReference type="Gene3D" id="3.40.50.150">
    <property type="entry name" value="Vaccinia Virus protein VP39"/>
    <property type="match status" value="1"/>
</dbReference>
<accession>A0ABN7V058</accession>
<gene>
    <name evidence="1" type="ORF">GMARGA_LOCUS12678</name>
</gene>
<sequence length="373" mass="42737">MLDDTISEISQEELDAEARVRIEFQNLTNNQAYEHVLRYRVMALKRGVTILQSVSDIFGTDSRELLIPSLNETLYSVMNNTSATDEFHMLDVGAGSGETIDWFFAKKLEENIGKKKNIIHIIEPTPALLKAYQQKLLEYEHLNKGIIYQGPVQDYYTYHKNTLALPKMPGSIDFINCMQMIYHLTDITKPSFDPRKDIIDFITFLYGLLRPGGEIYIAFLDMELGLSSIYFKFYEQIIKDMNLPQKHFQVIKAQNELLSKGKILEILESQIMDENTRPKFFSTKLPSGFFARSLGDLAALSLFGGDVLKPDDKIFDFRRLDFAINELKAAAITPVAIGERKPYGLTRCIRGEENVWKIDHSLIISVISKERVI</sequence>
<protein>
    <submittedName>
        <fullName evidence="1">20518_t:CDS:1</fullName>
    </submittedName>
</protein>
<proteinExistence type="predicted"/>
<organism evidence="1 2">
    <name type="scientific">Gigaspora margarita</name>
    <dbReference type="NCBI Taxonomy" id="4874"/>
    <lineage>
        <taxon>Eukaryota</taxon>
        <taxon>Fungi</taxon>
        <taxon>Fungi incertae sedis</taxon>
        <taxon>Mucoromycota</taxon>
        <taxon>Glomeromycotina</taxon>
        <taxon>Glomeromycetes</taxon>
        <taxon>Diversisporales</taxon>
        <taxon>Gigasporaceae</taxon>
        <taxon>Gigaspora</taxon>
    </lineage>
</organism>
<dbReference type="EMBL" id="CAJVQB010007842">
    <property type="protein sequence ID" value="CAG8710023.1"/>
    <property type="molecule type" value="Genomic_DNA"/>
</dbReference>
<dbReference type="InterPro" id="IPR029063">
    <property type="entry name" value="SAM-dependent_MTases_sf"/>
</dbReference>
<reference evidence="1 2" key="1">
    <citation type="submission" date="2021-06" db="EMBL/GenBank/DDBJ databases">
        <authorList>
            <person name="Kallberg Y."/>
            <person name="Tangrot J."/>
            <person name="Rosling A."/>
        </authorList>
    </citation>
    <scope>NUCLEOTIDE SEQUENCE [LARGE SCALE GENOMIC DNA]</scope>
    <source>
        <strain evidence="1 2">120-4 pot B 10/14</strain>
    </source>
</reference>
<evidence type="ECO:0000313" key="1">
    <source>
        <dbReference type="EMBL" id="CAG8710023.1"/>
    </source>
</evidence>
<dbReference type="SUPFAM" id="SSF53335">
    <property type="entry name" value="S-adenosyl-L-methionine-dependent methyltransferases"/>
    <property type="match status" value="1"/>
</dbReference>
<dbReference type="Proteomes" id="UP000789901">
    <property type="component" value="Unassembled WGS sequence"/>
</dbReference>